<dbReference type="GO" id="GO:0006355">
    <property type="term" value="P:regulation of DNA-templated transcription"/>
    <property type="evidence" value="ECO:0007669"/>
    <property type="project" value="InterPro"/>
</dbReference>
<keyword evidence="5" id="KW-0547">Nucleotide-binding</keyword>
<feature type="domain" description="Set2 Rpb1 interacting" evidence="4">
    <location>
        <begin position="355"/>
        <end position="424"/>
    </location>
</feature>
<comment type="caution">
    <text evidence="5">The sequence shown here is derived from an EMBL/GenBank/DDBJ whole genome shotgun (WGS) entry which is preliminary data.</text>
</comment>
<evidence type="ECO:0000313" key="6">
    <source>
        <dbReference type="Proteomes" id="UP001249851"/>
    </source>
</evidence>
<feature type="compositionally biased region" description="Basic and acidic residues" evidence="3">
    <location>
        <begin position="212"/>
        <end position="231"/>
    </location>
</feature>
<reference evidence="5" key="1">
    <citation type="journal article" date="2023" name="G3 (Bethesda)">
        <title>Whole genome assembly and annotation of the endangered Caribbean coral Acropora cervicornis.</title>
        <authorList>
            <person name="Selwyn J.D."/>
            <person name="Vollmer S.V."/>
        </authorList>
    </citation>
    <scope>NUCLEOTIDE SEQUENCE</scope>
    <source>
        <strain evidence="5">K2</strain>
    </source>
</reference>
<dbReference type="GO" id="GO:0005694">
    <property type="term" value="C:chromosome"/>
    <property type="evidence" value="ECO:0007669"/>
    <property type="project" value="InterPro"/>
</dbReference>
<keyword evidence="5" id="KW-0067">ATP-binding</keyword>
<keyword evidence="2" id="KW-0539">Nucleus</keyword>
<evidence type="ECO:0000259" key="4">
    <source>
        <dbReference type="Pfam" id="PF08236"/>
    </source>
</evidence>
<comment type="subcellular location">
    <subcellularLocation>
        <location evidence="1">Nucleus</location>
    </subcellularLocation>
</comment>
<accession>A0AAD9QRP0</accession>
<dbReference type="EMBL" id="JARQWQ010000018">
    <property type="protein sequence ID" value="KAK2565885.1"/>
    <property type="molecule type" value="Genomic_DNA"/>
</dbReference>
<organism evidence="5 6">
    <name type="scientific">Acropora cervicornis</name>
    <name type="common">Staghorn coral</name>
    <dbReference type="NCBI Taxonomy" id="6130"/>
    <lineage>
        <taxon>Eukaryota</taxon>
        <taxon>Metazoa</taxon>
        <taxon>Cnidaria</taxon>
        <taxon>Anthozoa</taxon>
        <taxon>Hexacorallia</taxon>
        <taxon>Scleractinia</taxon>
        <taxon>Astrocoeniina</taxon>
        <taxon>Acroporidae</taxon>
        <taxon>Acropora</taxon>
    </lineage>
</organism>
<keyword evidence="6" id="KW-1185">Reference proteome</keyword>
<protein>
    <submittedName>
        <fullName evidence="5">ATP-dependent DNA helicase Q5</fullName>
    </submittedName>
</protein>
<keyword evidence="5" id="KW-0347">Helicase</keyword>
<evidence type="ECO:0000313" key="5">
    <source>
        <dbReference type="EMBL" id="KAK2565885.1"/>
    </source>
</evidence>
<evidence type="ECO:0000256" key="3">
    <source>
        <dbReference type="SAM" id="MobiDB-lite"/>
    </source>
</evidence>
<gene>
    <name evidence="5" type="ORF">P5673_010178</name>
</gene>
<evidence type="ECO:0000256" key="2">
    <source>
        <dbReference type="ARBA" id="ARBA00023242"/>
    </source>
</evidence>
<dbReference type="Gene3D" id="1.10.1740.100">
    <property type="entry name" value="Set2, Rpb1 interacting domain"/>
    <property type="match status" value="1"/>
</dbReference>
<feature type="compositionally biased region" description="Polar residues" evidence="3">
    <location>
        <begin position="137"/>
        <end position="150"/>
    </location>
</feature>
<sequence length="440" mass="49154">MAGSQSNLSYYMVGEVKSCTASGDIFACGLSSETTDKALTTSSSTTTTNDLKKEMGETARQDCPPFVTALQLMSSSCEIVEKPSVKNEPAKVVPSRVIPTIKYFFEQDGKKDDAAQDSGEDCDTKFSLNGVKRALSEDSSPAENEQTPVSKKTKLKDDQPPSGAKMQAECHLKDRKTNKKDEKSAKVTQSFWRLEGELFDSKKKFNKTQESSNRKDEVSGRRKESKRDEMVSKAAEGFWWLENEGKRNSGNGNKQPNTRKTSDSSSKKTGELKPLKHVNKTQNSGSPFQLKNNVPVDQKWGSHSFREGDHLKQSLSSDISTRFGREGKRERRKSIEVSPNSHHGNVSPGDHAGVKDVANVVVKYLSPHLKEGAIVSKALFKFLARCITHRIVESDQSTSSSSRKQEVKETVKRLFEVCKKFENESDWDRYIRFLDANKAK</sequence>
<feature type="compositionally biased region" description="Basic and acidic residues" evidence="3">
    <location>
        <begin position="260"/>
        <end position="274"/>
    </location>
</feature>
<evidence type="ECO:0000256" key="1">
    <source>
        <dbReference type="ARBA" id="ARBA00004123"/>
    </source>
</evidence>
<dbReference type="AlphaFoldDB" id="A0AAD9QRP0"/>
<proteinExistence type="predicted"/>
<feature type="region of interest" description="Disordered" evidence="3">
    <location>
        <begin position="132"/>
        <end position="186"/>
    </location>
</feature>
<dbReference type="Pfam" id="PF08236">
    <property type="entry name" value="SRI"/>
    <property type="match status" value="1"/>
</dbReference>
<feature type="region of interest" description="Disordered" evidence="3">
    <location>
        <begin position="202"/>
        <end position="352"/>
    </location>
</feature>
<dbReference type="GO" id="GO:0004386">
    <property type="term" value="F:helicase activity"/>
    <property type="evidence" value="ECO:0007669"/>
    <property type="project" value="UniProtKB-KW"/>
</dbReference>
<reference evidence="5" key="2">
    <citation type="journal article" date="2023" name="Science">
        <title>Genomic signatures of disease resistance in endangered staghorn corals.</title>
        <authorList>
            <person name="Vollmer S.V."/>
            <person name="Selwyn J.D."/>
            <person name="Despard B.A."/>
            <person name="Roesel C.L."/>
        </authorList>
    </citation>
    <scope>NUCLEOTIDE SEQUENCE</scope>
    <source>
        <strain evidence="5">K2</strain>
    </source>
</reference>
<dbReference type="InterPro" id="IPR038190">
    <property type="entry name" value="SRI_sf"/>
</dbReference>
<feature type="compositionally biased region" description="Polar residues" evidence="3">
    <location>
        <begin position="280"/>
        <end position="292"/>
    </location>
</feature>
<name>A0AAD9QRP0_ACRCE</name>
<dbReference type="InterPro" id="IPR013257">
    <property type="entry name" value="SRI"/>
</dbReference>
<keyword evidence="5" id="KW-0378">Hydrolase</keyword>
<feature type="compositionally biased region" description="Basic and acidic residues" evidence="3">
    <location>
        <begin position="323"/>
        <end position="335"/>
    </location>
</feature>
<dbReference type="Proteomes" id="UP001249851">
    <property type="component" value="Unassembled WGS sequence"/>
</dbReference>